<keyword evidence="1" id="KW-0472">Membrane</keyword>
<feature type="domain" description="Mannosyl-glycoprotein endo-beta-N-acetylglucosamidase-like" evidence="2">
    <location>
        <begin position="155"/>
        <end position="274"/>
    </location>
</feature>
<dbReference type="PANTHER" id="PTHR40572:SF1">
    <property type="entry name" value="PROTEIN BAX"/>
    <property type="match status" value="1"/>
</dbReference>
<accession>A0ABS1L356</accession>
<name>A0ABS1L356_9BACT</name>
<sequence length="291" mass="33968">MDLILKRYFSRAFKPLRRYRYILLLIVVLLVAGVVVLVVTRPTDSLVTHQVKSEVIQVESINQVEWIQSPLVKPLLYTHLSGLDKLPVRKAKAKFIAAVLPSVLVAKHEVEQRRKKILWLRDHPVWTDQDSAFYLDMKGRYRAHDINDLLVRTATLPTSLILAQAAVESGWGKSRIFLAGNNLFGVWSYNAKDPRIPALKPRKNKRTYLRSYLDMSQSIVHYFEIIARSRSYRSLREARQQTENPFELLPHLSHFSERRTIYTNELKKIIINNNLTQFDTYQIDPLYLVEN</sequence>
<dbReference type="RefSeq" id="WP_202016554.1">
    <property type="nucleotide sequence ID" value="NZ_JAERRB010000020.1"/>
</dbReference>
<gene>
    <name evidence="3" type="ORF">JI741_31855</name>
</gene>
<keyword evidence="1" id="KW-1133">Transmembrane helix</keyword>
<proteinExistence type="predicted"/>
<evidence type="ECO:0000259" key="2">
    <source>
        <dbReference type="Pfam" id="PF01832"/>
    </source>
</evidence>
<protein>
    <submittedName>
        <fullName evidence="3">Glucosaminidase domain-containing protein</fullName>
    </submittedName>
</protein>
<dbReference type="InterPro" id="IPR002901">
    <property type="entry name" value="MGlyc_endo_b_GlcNAc-like_dom"/>
</dbReference>
<evidence type="ECO:0000313" key="4">
    <source>
        <dbReference type="Proteomes" id="UP000613030"/>
    </source>
</evidence>
<evidence type="ECO:0000313" key="3">
    <source>
        <dbReference type="EMBL" id="MBL0745873.1"/>
    </source>
</evidence>
<organism evidence="3 4">
    <name type="scientific">Chryseolinea lacunae</name>
    <dbReference type="NCBI Taxonomy" id="2801331"/>
    <lineage>
        <taxon>Bacteria</taxon>
        <taxon>Pseudomonadati</taxon>
        <taxon>Bacteroidota</taxon>
        <taxon>Cytophagia</taxon>
        <taxon>Cytophagales</taxon>
        <taxon>Fulvivirgaceae</taxon>
        <taxon>Chryseolinea</taxon>
    </lineage>
</organism>
<dbReference type="Gene3D" id="1.10.530.10">
    <property type="match status" value="1"/>
</dbReference>
<dbReference type="Pfam" id="PF01832">
    <property type="entry name" value="Glucosaminidase"/>
    <property type="match status" value="1"/>
</dbReference>
<keyword evidence="4" id="KW-1185">Reference proteome</keyword>
<evidence type="ECO:0000256" key="1">
    <source>
        <dbReference type="SAM" id="Phobius"/>
    </source>
</evidence>
<feature type="transmembrane region" description="Helical" evidence="1">
    <location>
        <begin position="21"/>
        <end position="40"/>
    </location>
</feature>
<dbReference type="EMBL" id="JAERRB010000020">
    <property type="protein sequence ID" value="MBL0745873.1"/>
    <property type="molecule type" value="Genomic_DNA"/>
</dbReference>
<keyword evidence="1" id="KW-0812">Transmembrane</keyword>
<comment type="caution">
    <text evidence="3">The sequence shown here is derived from an EMBL/GenBank/DDBJ whole genome shotgun (WGS) entry which is preliminary data.</text>
</comment>
<reference evidence="3 4" key="1">
    <citation type="submission" date="2021-01" db="EMBL/GenBank/DDBJ databases">
        <title>Chryseolinea sp. Jin1 Genome sequencing and assembly.</title>
        <authorList>
            <person name="Kim I."/>
        </authorList>
    </citation>
    <scope>NUCLEOTIDE SEQUENCE [LARGE SCALE GENOMIC DNA]</scope>
    <source>
        <strain evidence="3 4">Jin1</strain>
    </source>
</reference>
<dbReference type="InterPro" id="IPR053195">
    <property type="entry name" value="Bax-like"/>
</dbReference>
<dbReference type="Proteomes" id="UP000613030">
    <property type="component" value="Unassembled WGS sequence"/>
</dbReference>
<dbReference type="PANTHER" id="PTHR40572">
    <property type="entry name" value="PROTEIN BAX"/>
    <property type="match status" value="1"/>
</dbReference>